<proteinExistence type="inferred from homology"/>
<evidence type="ECO:0000259" key="6">
    <source>
        <dbReference type="Pfam" id="PF13458"/>
    </source>
</evidence>
<evidence type="ECO:0000256" key="2">
    <source>
        <dbReference type="ARBA" id="ARBA00022448"/>
    </source>
</evidence>
<feature type="signal peptide" evidence="5">
    <location>
        <begin position="1"/>
        <end position="23"/>
    </location>
</feature>
<dbReference type="PRINTS" id="PR00337">
    <property type="entry name" value="LEUILEVALBP"/>
</dbReference>
<dbReference type="PANTHER" id="PTHR47151">
    <property type="entry name" value="LEU/ILE/VAL-BINDING ABC TRANSPORTER SUBUNIT"/>
    <property type="match status" value="1"/>
</dbReference>
<keyword evidence="8" id="KW-1185">Reference proteome</keyword>
<dbReference type="CDD" id="cd06342">
    <property type="entry name" value="PBP1_ABC_LIVBP-like"/>
    <property type="match status" value="1"/>
</dbReference>
<evidence type="ECO:0000313" key="7">
    <source>
        <dbReference type="EMBL" id="MCB8875089.1"/>
    </source>
</evidence>
<feature type="chain" id="PRO_5037155932" evidence="5">
    <location>
        <begin position="24"/>
        <end position="381"/>
    </location>
</feature>
<feature type="domain" description="Leucine-binding protein" evidence="6">
    <location>
        <begin position="25"/>
        <end position="360"/>
    </location>
</feature>
<evidence type="ECO:0000256" key="5">
    <source>
        <dbReference type="SAM" id="SignalP"/>
    </source>
</evidence>
<dbReference type="EMBL" id="JAESVB010000002">
    <property type="protein sequence ID" value="MCB8875089.1"/>
    <property type="molecule type" value="Genomic_DNA"/>
</dbReference>
<keyword evidence="4" id="KW-0029">Amino-acid transport</keyword>
<evidence type="ECO:0000313" key="8">
    <source>
        <dbReference type="Proteomes" id="UP000708298"/>
    </source>
</evidence>
<dbReference type="Gene3D" id="3.40.50.2300">
    <property type="match status" value="2"/>
</dbReference>
<comment type="similarity">
    <text evidence="1">Belongs to the leucine-binding protein family.</text>
</comment>
<reference evidence="7" key="2">
    <citation type="submission" date="2021-01" db="EMBL/GenBank/DDBJ databases">
        <authorList>
            <person name="Mieszkin S."/>
            <person name="Pouder E."/>
            <person name="Alain K."/>
        </authorList>
    </citation>
    <scope>NUCLEOTIDE SEQUENCE</scope>
    <source>
        <strain evidence="7">HW T2.11</strain>
    </source>
</reference>
<accession>A0A963YQI0</accession>
<dbReference type="Pfam" id="PF13458">
    <property type="entry name" value="Peripla_BP_6"/>
    <property type="match status" value="1"/>
</dbReference>
<dbReference type="Proteomes" id="UP000708298">
    <property type="component" value="Unassembled WGS sequence"/>
</dbReference>
<evidence type="ECO:0000256" key="1">
    <source>
        <dbReference type="ARBA" id="ARBA00010062"/>
    </source>
</evidence>
<reference evidence="7" key="1">
    <citation type="journal article" date="2021" name="Microorganisms">
        <title>Acidisoma silvae sp. nov. and Acidisomacellulosilytica sp. nov., Two Acidophilic Bacteria Isolated from Decaying Wood, Hydrolyzing Cellulose and Producing Poly-3-hydroxybutyrate.</title>
        <authorList>
            <person name="Mieszkin S."/>
            <person name="Pouder E."/>
            <person name="Uroz S."/>
            <person name="Simon-Colin C."/>
            <person name="Alain K."/>
        </authorList>
    </citation>
    <scope>NUCLEOTIDE SEQUENCE</scope>
    <source>
        <strain evidence="7">HW T2.11</strain>
    </source>
</reference>
<evidence type="ECO:0000256" key="3">
    <source>
        <dbReference type="ARBA" id="ARBA00022729"/>
    </source>
</evidence>
<name>A0A963YQI0_9PROT</name>
<organism evidence="7 8">
    <name type="scientific">Acidisoma silvae</name>
    <dbReference type="NCBI Taxonomy" id="2802396"/>
    <lineage>
        <taxon>Bacteria</taxon>
        <taxon>Pseudomonadati</taxon>
        <taxon>Pseudomonadota</taxon>
        <taxon>Alphaproteobacteria</taxon>
        <taxon>Acetobacterales</taxon>
        <taxon>Acidocellaceae</taxon>
        <taxon>Acidisoma</taxon>
    </lineage>
</organism>
<evidence type="ECO:0000256" key="4">
    <source>
        <dbReference type="ARBA" id="ARBA00022970"/>
    </source>
</evidence>
<dbReference type="InterPro" id="IPR028081">
    <property type="entry name" value="Leu-bd"/>
</dbReference>
<protein>
    <submittedName>
        <fullName evidence="7">Branched-chain amino acid ABC transporter substrate-binding protein</fullName>
    </submittedName>
</protein>
<dbReference type="InterPro" id="IPR028082">
    <property type="entry name" value="Peripla_BP_I"/>
</dbReference>
<gene>
    <name evidence="7" type="ORF">ASILVAE211_07845</name>
</gene>
<dbReference type="GO" id="GO:0006865">
    <property type="term" value="P:amino acid transport"/>
    <property type="evidence" value="ECO:0007669"/>
    <property type="project" value="UniProtKB-KW"/>
</dbReference>
<dbReference type="InterPro" id="IPR000709">
    <property type="entry name" value="Leu_Ile_Val-bd"/>
</dbReference>
<comment type="caution">
    <text evidence="7">The sequence shown here is derived from an EMBL/GenBank/DDBJ whole genome shotgun (WGS) entry which is preliminary data.</text>
</comment>
<dbReference type="RefSeq" id="WP_227320730.1">
    <property type="nucleotide sequence ID" value="NZ_JAESVB010000002.1"/>
</dbReference>
<dbReference type="SUPFAM" id="SSF53822">
    <property type="entry name" value="Periplasmic binding protein-like I"/>
    <property type="match status" value="1"/>
</dbReference>
<keyword evidence="3 5" id="KW-0732">Signal</keyword>
<dbReference type="AlphaFoldDB" id="A0A963YQI0"/>
<dbReference type="PANTHER" id="PTHR47151:SF2">
    <property type="entry name" value="AMINO ACID BINDING PROTEIN"/>
    <property type="match status" value="1"/>
</dbReference>
<keyword evidence="2" id="KW-0813">Transport</keyword>
<sequence length="381" mass="39413">MIKPILYAGLPLLMTLGGAAAFADTIKIGVPVPLSGPYASAGVDVLNAAKLAAADINASGGVLGKQIEILGEDDACDAQQGVQAAQKLVDAGVAAVAGGYCSGAALPELTALHRAGIPYILDASTNPKLTQLGFNNVFRTIGRDDQQGPFAAAFMANYLKAKKVAVIDDNTVYSKGLADNTVAGLKKLGIDVVYYDAVTPGQMDYSAVLSHVASLGPDVIDYTGYFAEAGLMAKEAAALHLAPKLMGGDATDDPTLIKTAGMAANGWMATCAPLPQFLTGAKDFVTNFTKAYNTAPGPYSVYEYDAVEIAAKTIKSAGSTDPATLIAALHKVTDYPGLTGNITFNSVGDRAVASYITVIVKDEAWAPYVKQTPAGQWVPVQ</sequence>